<dbReference type="PATRIC" id="fig|582680.7.peg.390"/>
<evidence type="ECO:0000259" key="1">
    <source>
        <dbReference type="Pfam" id="PF10703"/>
    </source>
</evidence>
<name>A0A0F0L797_9MICO</name>
<comment type="caution">
    <text evidence="3">The sequence shown here is derived from an EMBL/GenBank/DDBJ whole genome shotgun (WGS) entry which is preliminary data.</text>
</comment>
<dbReference type="InterPro" id="IPR012674">
    <property type="entry name" value="Calycin"/>
</dbReference>
<reference evidence="3 4" key="1">
    <citation type="submission" date="2015-02" db="EMBL/GenBank/DDBJ databases">
        <title>Draft genome sequences of ten Microbacterium spp. with emphasis on heavy metal contaminated environments.</title>
        <authorList>
            <person name="Corretto E."/>
        </authorList>
    </citation>
    <scope>NUCLEOTIDE SEQUENCE [LARGE SCALE GENOMIC DNA]</scope>
    <source>
        <strain evidence="3 4">DSM 23848</strain>
    </source>
</reference>
<keyword evidence="4" id="KW-1185">Reference proteome</keyword>
<feature type="domain" description="Molybdenum cofactor biosynthesis protein F N-terminal" evidence="1">
    <location>
        <begin position="10"/>
        <end position="120"/>
    </location>
</feature>
<dbReference type="EMBL" id="JYIT01000049">
    <property type="protein sequence ID" value="KJL29057.1"/>
    <property type="molecule type" value="Genomic_DNA"/>
</dbReference>
<evidence type="ECO:0000313" key="3">
    <source>
        <dbReference type="EMBL" id="KJL29057.1"/>
    </source>
</evidence>
<evidence type="ECO:0000313" key="4">
    <source>
        <dbReference type="Proteomes" id="UP000033448"/>
    </source>
</evidence>
<evidence type="ECO:0000259" key="2">
    <source>
        <dbReference type="Pfam" id="PF17409"/>
    </source>
</evidence>
<dbReference type="Pfam" id="PF10703">
    <property type="entry name" value="MoaF"/>
    <property type="match status" value="1"/>
</dbReference>
<dbReference type="OrthoDB" id="2560583at2"/>
<dbReference type="Pfam" id="PF17409">
    <property type="entry name" value="MoaF_C"/>
    <property type="match status" value="1"/>
</dbReference>
<organism evidence="3 4">
    <name type="scientific">Microbacterium azadirachtae</name>
    <dbReference type="NCBI Taxonomy" id="582680"/>
    <lineage>
        <taxon>Bacteria</taxon>
        <taxon>Bacillati</taxon>
        <taxon>Actinomycetota</taxon>
        <taxon>Actinomycetes</taxon>
        <taxon>Micrococcales</taxon>
        <taxon>Microbacteriaceae</taxon>
        <taxon>Microbacterium</taxon>
    </lineage>
</organism>
<dbReference type="Gene3D" id="2.40.128.20">
    <property type="match status" value="1"/>
</dbReference>
<proteinExistence type="predicted"/>
<dbReference type="RefSeq" id="WP_045249118.1">
    <property type="nucleotide sequence ID" value="NZ_CP099706.1"/>
</dbReference>
<dbReference type="AlphaFoldDB" id="A0A0F0L797"/>
<sequence length="286" mass="31561">MTTMNPADTSTWLPLDGLAPGFDANKAPHTTALSGREIDVTAPNGTRIAHRFADDEVTWTYTPGEGDPTEAATDTDAYEAVEVDQDLFYVQFHHRYLPNEAVSLVIDLRAGRVLSIISEILPTAEPGRTRVVHHFGTATIDGAEVTGDEPHPTTALIGRRVEWVYSTEHAYEHVYLSERWYSWQCLAGPERGLADTDENSVWEIRPGIYLFAWREKVIPCASVTIADHRDVTRIRSHGVLFGLDETGEVPTHFTFGAWGRLISVTHHTPELEPANFGAQDAAGTGA</sequence>
<dbReference type="Proteomes" id="UP000033448">
    <property type="component" value="Unassembled WGS sequence"/>
</dbReference>
<dbReference type="InterPro" id="IPR024724">
    <property type="entry name" value="MoaF_N"/>
</dbReference>
<feature type="domain" description="MoaF C-terminal" evidence="2">
    <location>
        <begin position="151"/>
        <end position="264"/>
    </location>
</feature>
<gene>
    <name evidence="3" type="ORF">RL72_00374</name>
</gene>
<dbReference type="InterPro" id="IPR035348">
    <property type="entry name" value="MoaF_C"/>
</dbReference>
<accession>A0A0F0L797</accession>
<protein>
    <submittedName>
        <fullName evidence="3">Molybdenum cofactor biosynthesis protein F</fullName>
    </submittedName>
</protein>